<name>A0A9D3WF59_9ROSI</name>
<keyword evidence="2" id="KW-1185">Reference proteome</keyword>
<gene>
    <name evidence="1" type="ORF">J1N35_005813</name>
</gene>
<dbReference type="OrthoDB" id="1000249at2759"/>
<dbReference type="Proteomes" id="UP000828251">
    <property type="component" value="Unassembled WGS sequence"/>
</dbReference>
<organism evidence="1 2">
    <name type="scientific">Gossypium stocksii</name>
    <dbReference type="NCBI Taxonomy" id="47602"/>
    <lineage>
        <taxon>Eukaryota</taxon>
        <taxon>Viridiplantae</taxon>
        <taxon>Streptophyta</taxon>
        <taxon>Embryophyta</taxon>
        <taxon>Tracheophyta</taxon>
        <taxon>Spermatophyta</taxon>
        <taxon>Magnoliopsida</taxon>
        <taxon>eudicotyledons</taxon>
        <taxon>Gunneridae</taxon>
        <taxon>Pentapetalae</taxon>
        <taxon>rosids</taxon>
        <taxon>malvids</taxon>
        <taxon>Malvales</taxon>
        <taxon>Malvaceae</taxon>
        <taxon>Malvoideae</taxon>
        <taxon>Gossypium</taxon>
    </lineage>
</organism>
<dbReference type="AlphaFoldDB" id="A0A9D3WF59"/>
<evidence type="ECO:0000313" key="1">
    <source>
        <dbReference type="EMBL" id="KAH1122653.1"/>
    </source>
</evidence>
<protein>
    <submittedName>
        <fullName evidence="1">Uncharacterized protein</fullName>
    </submittedName>
</protein>
<dbReference type="EMBL" id="JAIQCV010000002">
    <property type="protein sequence ID" value="KAH1122653.1"/>
    <property type="molecule type" value="Genomic_DNA"/>
</dbReference>
<reference evidence="1 2" key="1">
    <citation type="journal article" date="2021" name="Plant Biotechnol. J.">
        <title>Multi-omics assisted identification of the key and species-specific regulatory components of drought-tolerant mechanisms in Gossypium stocksii.</title>
        <authorList>
            <person name="Yu D."/>
            <person name="Ke L."/>
            <person name="Zhang D."/>
            <person name="Wu Y."/>
            <person name="Sun Y."/>
            <person name="Mei J."/>
            <person name="Sun J."/>
            <person name="Sun Y."/>
        </authorList>
    </citation>
    <scope>NUCLEOTIDE SEQUENCE [LARGE SCALE GENOMIC DNA]</scope>
    <source>
        <strain evidence="2">cv. E1</strain>
        <tissue evidence="1">Leaf</tissue>
    </source>
</reference>
<comment type="caution">
    <text evidence="1">The sequence shown here is derived from an EMBL/GenBank/DDBJ whole genome shotgun (WGS) entry which is preliminary data.</text>
</comment>
<evidence type="ECO:0000313" key="2">
    <source>
        <dbReference type="Proteomes" id="UP000828251"/>
    </source>
</evidence>
<sequence>MFLNAKIKHLPYSFFDHCQLLINTDRENNEWKVNRFWFEAWWTFEVSFEEEVKRILGSTLGNILDKLSCVCKGLKVWAKKVKMERTGLKCQLTKKLETLMDNEKDDDNIAKLIDTKVI</sequence>
<accession>A0A9D3WF59</accession>
<proteinExistence type="predicted"/>